<dbReference type="EMBL" id="BAAANC010000001">
    <property type="protein sequence ID" value="GAA1509613.1"/>
    <property type="molecule type" value="Genomic_DNA"/>
</dbReference>
<organism evidence="2 3">
    <name type="scientific">Kribbella lupini</name>
    <dbReference type="NCBI Taxonomy" id="291602"/>
    <lineage>
        <taxon>Bacteria</taxon>
        <taxon>Bacillati</taxon>
        <taxon>Actinomycetota</taxon>
        <taxon>Actinomycetes</taxon>
        <taxon>Propionibacteriales</taxon>
        <taxon>Kribbellaceae</taxon>
        <taxon>Kribbella</taxon>
    </lineage>
</organism>
<keyword evidence="3" id="KW-1185">Reference proteome</keyword>
<dbReference type="RefSeq" id="WP_344168118.1">
    <property type="nucleotide sequence ID" value="NZ_BAAANC010000001.1"/>
</dbReference>
<comment type="caution">
    <text evidence="2">The sequence shown here is derived from an EMBL/GenBank/DDBJ whole genome shotgun (WGS) entry which is preliminary data.</text>
</comment>
<evidence type="ECO:0000313" key="2">
    <source>
        <dbReference type="EMBL" id="GAA1509613.1"/>
    </source>
</evidence>
<evidence type="ECO:0008006" key="4">
    <source>
        <dbReference type="Google" id="ProtNLM"/>
    </source>
</evidence>
<dbReference type="Proteomes" id="UP001500363">
    <property type="component" value="Unassembled WGS sequence"/>
</dbReference>
<sequence length="164" mass="17407">MTDLLPVPSFATDLSAVLARFRGGQTRAFSVGDGVPEAVVLTYDEFEDLGGEAKFSVGDEVVEPGALAARLPGLIAELRAGSAAPVVWGDHGEPEAVLVSTADYRKLRGDDEPPAGVVDDPTQRTYATEPLPGSVPMTMDEIAELMGPEAVEDLAQIRREREQS</sequence>
<proteinExistence type="predicted"/>
<name>A0ABN2A481_9ACTN</name>
<accession>A0ABN2A481</accession>
<reference evidence="2 3" key="1">
    <citation type="journal article" date="2019" name="Int. J. Syst. Evol. Microbiol.">
        <title>The Global Catalogue of Microorganisms (GCM) 10K type strain sequencing project: providing services to taxonomists for standard genome sequencing and annotation.</title>
        <authorList>
            <consortium name="The Broad Institute Genomics Platform"/>
            <consortium name="The Broad Institute Genome Sequencing Center for Infectious Disease"/>
            <person name="Wu L."/>
            <person name="Ma J."/>
        </authorList>
    </citation>
    <scope>NUCLEOTIDE SEQUENCE [LARGE SCALE GENOMIC DNA]</scope>
    <source>
        <strain evidence="2 3">JCM 14303</strain>
    </source>
</reference>
<gene>
    <name evidence="2" type="ORF">GCM10009741_03190</name>
</gene>
<protein>
    <recommendedName>
        <fullName evidence="4">Prevent-host-death family protein</fullName>
    </recommendedName>
</protein>
<evidence type="ECO:0000256" key="1">
    <source>
        <dbReference type="SAM" id="MobiDB-lite"/>
    </source>
</evidence>
<feature type="region of interest" description="Disordered" evidence="1">
    <location>
        <begin position="109"/>
        <end position="135"/>
    </location>
</feature>
<evidence type="ECO:0000313" key="3">
    <source>
        <dbReference type="Proteomes" id="UP001500363"/>
    </source>
</evidence>